<dbReference type="Proteomes" id="UP000580517">
    <property type="component" value="Unassembled WGS sequence"/>
</dbReference>
<protein>
    <submittedName>
        <fullName evidence="3">Tripartite tricarboxylate transporter substrate binding protein</fullName>
    </submittedName>
</protein>
<evidence type="ECO:0000313" key="3">
    <source>
        <dbReference type="EMBL" id="NYT36097.1"/>
    </source>
</evidence>
<evidence type="ECO:0000256" key="1">
    <source>
        <dbReference type="ARBA" id="ARBA00006987"/>
    </source>
</evidence>
<name>A0A853F7Y3_9BURK</name>
<dbReference type="PIRSF" id="PIRSF017082">
    <property type="entry name" value="YflP"/>
    <property type="match status" value="1"/>
</dbReference>
<sequence>MQLPIRLSRAILATVVGLASALVCSTASAASPMGGSAYPTKPVKIVVPFPPGGTNDIVGRLVAKYLETELGQPFVVENLGGAGGIIGTEFVARAAPDGYTLLAVSSGPMATSLSLYKDRIKYDVKKDFVPIATLIDVTVVVAASPKFPAHDIAGLIEYAKKNPGAVRAGLPAVGSMHHLLTAQFEIDAGVNLNLIPYKGSGPTVLDLMGNHIDIDFDNMPAVIEQIRAHKLQAFAVSTPERNTALPDVPSFKELGMSNLLAAPWFVLVAPEGTPQEIVTVLNKKIQTMMSDPETKKKLASIGANPAWRSQKETQEFLDTEVSRWAATVEKTGLKIE</sequence>
<dbReference type="PANTHER" id="PTHR42928">
    <property type="entry name" value="TRICARBOXYLATE-BINDING PROTEIN"/>
    <property type="match status" value="1"/>
</dbReference>
<keyword evidence="2" id="KW-0732">Signal</keyword>
<dbReference type="AlphaFoldDB" id="A0A853F7Y3"/>
<dbReference type="RefSeq" id="WP_167668839.1">
    <property type="nucleotide sequence ID" value="NZ_JACCEW010000001.1"/>
</dbReference>
<comment type="caution">
    <text evidence="3">The sequence shown here is derived from an EMBL/GenBank/DDBJ whole genome shotgun (WGS) entry which is preliminary data.</text>
</comment>
<dbReference type="Pfam" id="PF03401">
    <property type="entry name" value="TctC"/>
    <property type="match status" value="1"/>
</dbReference>
<dbReference type="CDD" id="cd07012">
    <property type="entry name" value="PBP2_Bug_TTT"/>
    <property type="match status" value="1"/>
</dbReference>
<dbReference type="InterPro" id="IPR042100">
    <property type="entry name" value="Bug_dom1"/>
</dbReference>
<dbReference type="SUPFAM" id="SSF53850">
    <property type="entry name" value="Periplasmic binding protein-like II"/>
    <property type="match status" value="1"/>
</dbReference>
<dbReference type="Gene3D" id="3.40.190.150">
    <property type="entry name" value="Bordetella uptake gene, domain 1"/>
    <property type="match status" value="1"/>
</dbReference>
<dbReference type="InterPro" id="IPR005064">
    <property type="entry name" value="BUG"/>
</dbReference>
<dbReference type="PANTHER" id="PTHR42928:SF5">
    <property type="entry name" value="BLR1237 PROTEIN"/>
    <property type="match status" value="1"/>
</dbReference>
<reference evidence="3 4" key="1">
    <citation type="submission" date="2020-07" db="EMBL/GenBank/DDBJ databases">
        <title>Taxonomic revisions and descriptions of new bacterial species based on genomic comparisons in the high-G+C-content subgroup of the family Alcaligenaceae.</title>
        <authorList>
            <person name="Szabo A."/>
            <person name="Felfoldi T."/>
        </authorList>
    </citation>
    <scope>NUCLEOTIDE SEQUENCE [LARGE SCALE GENOMIC DNA]</scope>
    <source>
        <strain evidence="3 4">DSM 25264</strain>
    </source>
</reference>
<feature type="signal peptide" evidence="2">
    <location>
        <begin position="1"/>
        <end position="29"/>
    </location>
</feature>
<feature type="chain" id="PRO_5032579236" evidence="2">
    <location>
        <begin position="30"/>
        <end position="336"/>
    </location>
</feature>
<evidence type="ECO:0000313" key="4">
    <source>
        <dbReference type="Proteomes" id="UP000580517"/>
    </source>
</evidence>
<dbReference type="Gene3D" id="3.40.190.10">
    <property type="entry name" value="Periplasmic binding protein-like II"/>
    <property type="match status" value="1"/>
</dbReference>
<comment type="similarity">
    <text evidence="1">Belongs to the UPF0065 (bug) family.</text>
</comment>
<proteinExistence type="inferred from homology"/>
<gene>
    <name evidence="3" type="ORF">H0A68_04365</name>
</gene>
<dbReference type="EMBL" id="JACCEW010000001">
    <property type="protein sequence ID" value="NYT36097.1"/>
    <property type="molecule type" value="Genomic_DNA"/>
</dbReference>
<organism evidence="3 4">
    <name type="scientific">Allopusillimonas soli</name>
    <dbReference type="NCBI Taxonomy" id="659016"/>
    <lineage>
        <taxon>Bacteria</taxon>
        <taxon>Pseudomonadati</taxon>
        <taxon>Pseudomonadota</taxon>
        <taxon>Betaproteobacteria</taxon>
        <taxon>Burkholderiales</taxon>
        <taxon>Alcaligenaceae</taxon>
        <taxon>Allopusillimonas</taxon>
    </lineage>
</organism>
<accession>A0A853F7Y3</accession>
<keyword evidence="4" id="KW-1185">Reference proteome</keyword>
<evidence type="ECO:0000256" key="2">
    <source>
        <dbReference type="SAM" id="SignalP"/>
    </source>
</evidence>